<dbReference type="Gramene" id="TraesRN7B0100169500.1">
    <property type="protein sequence ID" value="TraesRN7B0100169500.1"/>
    <property type="gene ID" value="TraesRN7B0100169500"/>
</dbReference>
<protein>
    <recommendedName>
        <fullName evidence="7">Pentatricopeptide repeat-containing protein</fullName>
    </recommendedName>
</protein>
<dbReference type="OrthoDB" id="185373at2759"/>
<feature type="region of interest" description="Disordered" evidence="4">
    <location>
        <begin position="1"/>
        <end position="21"/>
    </location>
</feature>
<proteinExistence type="predicted"/>
<dbReference type="Pfam" id="PF12854">
    <property type="entry name" value="PPR_1"/>
    <property type="match status" value="1"/>
</dbReference>
<dbReference type="Pfam" id="PF01535">
    <property type="entry name" value="PPR"/>
    <property type="match status" value="2"/>
</dbReference>
<dbReference type="Gramene" id="TraesCAD_scaffold_009415_01G000400.1">
    <property type="protein sequence ID" value="TraesCAD_scaffold_009415_01G000400.1"/>
    <property type="gene ID" value="TraesCAD_scaffold_009415_01G000400"/>
</dbReference>
<evidence type="ECO:0000313" key="6">
    <source>
        <dbReference type="Proteomes" id="UP000019116"/>
    </source>
</evidence>
<dbReference type="InterPro" id="IPR011990">
    <property type="entry name" value="TPR-like_helical_dom_sf"/>
</dbReference>
<accession>A0A3B6SAG1</accession>
<dbReference type="GO" id="GO:0009451">
    <property type="term" value="P:RNA modification"/>
    <property type="evidence" value="ECO:0007669"/>
    <property type="project" value="InterPro"/>
</dbReference>
<dbReference type="Gramene" id="TraesCS7B02G066576.1">
    <property type="protein sequence ID" value="TraesCS7B02G066576.1.cds1"/>
    <property type="gene ID" value="TraesCS7B02G066576"/>
</dbReference>
<dbReference type="EnsemblPlants" id="TraesCS7B02G066576.1">
    <property type="protein sequence ID" value="TraesCS7B02G066576.1.cds1"/>
    <property type="gene ID" value="TraesCS7B02G066576"/>
</dbReference>
<dbReference type="InterPro" id="IPR046960">
    <property type="entry name" value="PPR_At4g14850-like_plant"/>
</dbReference>
<dbReference type="PANTHER" id="PTHR24015">
    <property type="entry name" value="OS07G0578800 PROTEIN-RELATED"/>
    <property type="match status" value="1"/>
</dbReference>
<dbReference type="InterPro" id="IPR002885">
    <property type="entry name" value="PPR_rpt"/>
</dbReference>
<evidence type="ECO:0000256" key="3">
    <source>
        <dbReference type="PROSITE-ProRule" id="PRU00708"/>
    </source>
</evidence>
<feature type="repeat" description="PPR" evidence="3">
    <location>
        <begin position="303"/>
        <end position="337"/>
    </location>
</feature>
<dbReference type="NCBIfam" id="TIGR00756">
    <property type="entry name" value="PPR"/>
    <property type="match status" value="2"/>
</dbReference>
<feature type="repeat" description="PPR" evidence="3">
    <location>
        <begin position="338"/>
        <end position="373"/>
    </location>
</feature>
<dbReference type="Gramene" id="TraesCLE_scaffold_016724_01G000600.1">
    <property type="protein sequence ID" value="TraesCLE_scaffold_016724_01G000600.1"/>
    <property type="gene ID" value="TraesCLE_scaffold_016724_01G000600"/>
</dbReference>
<dbReference type="Gramene" id="TraesWEE_scaffold_006778_01G000400.1">
    <property type="protein sequence ID" value="TraesWEE_scaffold_006778_01G000400.1"/>
    <property type="gene ID" value="TraesWEE_scaffold_006778_01G000400"/>
</dbReference>
<dbReference type="Gene3D" id="1.25.40.10">
    <property type="entry name" value="Tetratricopeptide repeat domain"/>
    <property type="match status" value="2"/>
</dbReference>
<reference evidence="5" key="2">
    <citation type="submission" date="2018-10" db="UniProtKB">
        <authorList>
            <consortium name="EnsemblPlants"/>
        </authorList>
    </citation>
    <scope>IDENTIFICATION</scope>
</reference>
<dbReference type="Proteomes" id="UP000019116">
    <property type="component" value="Chromosome 7B"/>
</dbReference>
<dbReference type="SMR" id="A0A3B6SAG1"/>
<evidence type="ECO:0008006" key="7">
    <source>
        <dbReference type="Google" id="ProtNLM"/>
    </source>
</evidence>
<reference evidence="5" key="1">
    <citation type="submission" date="2018-08" db="EMBL/GenBank/DDBJ databases">
        <authorList>
            <person name="Rossello M."/>
        </authorList>
    </citation>
    <scope>NUCLEOTIDE SEQUENCE [LARGE SCALE GENOMIC DNA]</scope>
    <source>
        <strain evidence="5">cv. Chinese Spring</strain>
    </source>
</reference>
<dbReference type="STRING" id="4565.A0A3B6SAG1"/>
<dbReference type="Gramene" id="TraesCS7B03G0180400.1">
    <property type="protein sequence ID" value="TraesCS7B03G0180400.1.CDS1"/>
    <property type="gene ID" value="TraesCS7B03G0180400"/>
</dbReference>
<feature type="repeat" description="PPR" evidence="3">
    <location>
        <begin position="202"/>
        <end position="236"/>
    </location>
</feature>
<dbReference type="PROSITE" id="PS51375">
    <property type="entry name" value="PPR"/>
    <property type="match status" value="3"/>
</dbReference>
<name>A0A3B6SAG1_WHEAT</name>
<dbReference type="Gramene" id="TraesROB_scaffold_060153_01G000200.1">
    <property type="protein sequence ID" value="TraesROB_scaffold_060153_01G000200.1"/>
    <property type="gene ID" value="TraesROB_scaffold_060153_01G000200"/>
</dbReference>
<evidence type="ECO:0000256" key="4">
    <source>
        <dbReference type="SAM" id="MobiDB-lite"/>
    </source>
</evidence>
<evidence type="ECO:0000256" key="1">
    <source>
        <dbReference type="ARBA" id="ARBA00022737"/>
    </source>
</evidence>
<evidence type="ECO:0000313" key="5">
    <source>
        <dbReference type="EnsemblPlants" id="TraesCS7B02G066576.1.cds1"/>
    </source>
</evidence>
<keyword evidence="6" id="KW-1185">Reference proteome</keyword>
<dbReference type="AlphaFoldDB" id="A0A3B6SAG1"/>
<evidence type="ECO:0000256" key="2">
    <source>
        <dbReference type="ARBA" id="ARBA00022946"/>
    </source>
</evidence>
<sequence length="454" mass="48702">MEQAAGPLLPRRPAQPSPQAVRLDARAGRRLLQHPHRAALPLACLPAHAKRWPEARRDHPLRAPRAALRRGLRPAGARPRGALERVRRDRPGARLRAVRGRPGERVRGGRRVGRRVLERHGRRPWMGGAGGVVADGSTLASVLKACACVEDLGLGAQLHACACKAGSDSETAVCNALITMYLKCGGGMRSAAAAFDGVSEPNVITWTALIAGLAQNGLVAEAVSFHKEMVETGDRENGHCFASVLSASGALPSLEHGKMVHCRVMNLGFCSDTVVGNALVNMYFKCGSSSDGRFVFRTMRVRDVVSWTAMILGFGRHGEAMNAVLSFREMIHGGFRTDSITFLAVISACRQGGLVDEGLAIFHSMVEDHGVKPRREHCDCVVDLLGHAGRLKEAEELIRAVGLEMDSLARESLLGACGLHGEVELGSGEEVGREGHGTRTMGAWALCFAIQHVC</sequence>
<dbReference type="PANTHER" id="PTHR24015:SF1955">
    <property type="entry name" value="PENTACOTRIPEPTIDE-REPEAT REGION OF PRORP DOMAIN-CONTAINING PROTEIN"/>
    <property type="match status" value="1"/>
</dbReference>
<organism evidence="5">
    <name type="scientific">Triticum aestivum</name>
    <name type="common">Wheat</name>
    <dbReference type="NCBI Taxonomy" id="4565"/>
    <lineage>
        <taxon>Eukaryota</taxon>
        <taxon>Viridiplantae</taxon>
        <taxon>Streptophyta</taxon>
        <taxon>Embryophyta</taxon>
        <taxon>Tracheophyta</taxon>
        <taxon>Spermatophyta</taxon>
        <taxon>Magnoliopsida</taxon>
        <taxon>Liliopsida</taxon>
        <taxon>Poales</taxon>
        <taxon>Poaceae</taxon>
        <taxon>BOP clade</taxon>
        <taxon>Pooideae</taxon>
        <taxon>Triticodae</taxon>
        <taxon>Triticeae</taxon>
        <taxon>Triticinae</taxon>
        <taxon>Triticum</taxon>
    </lineage>
</organism>
<dbReference type="GO" id="GO:0003723">
    <property type="term" value="F:RNA binding"/>
    <property type="evidence" value="ECO:0007669"/>
    <property type="project" value="InterPro"/>
</dbReference>
<dbReference type="FunFam" id="1.25.40.10:FF:000158">
    <property type="entry name" value="pentatricopeptide repeat-containing protein At2g33680"/>
    <property type="match status" value="1"/>
</dbReference>
<keyword evidence="2" id="KW-0809">Transit peptide</keyword>
<dbReference type="GO" id="GO:0099402">
    <property type="term" value="P:plant organ development"/>
    <property type="evidence" value="ECO:0007669"/>
    <property type="project" value="UniProtKB-ARBA"/>
</dbReference>
<keyword evidence="1" id="KW-0677">Repeat</keyword>